<accession>A0A843UL86</accession>
<organism evidence="2 3">
    <name type="scientific">Colocasia esculenta</name>
    <name type="common">Wild taro</name>
    <name type="synonym">Arum esculentum</name>
    <dbReference type="NCBI Taxonomy" id="4460"/>
    <lineage>
        <taxon>Eukaryota</taxon>
        <taxon>Viridiplantae</taxon>
        <taxon>Streptophyta</taxon>
        <taxon>Embryophyta</taxon>
        <taxon>Tracheophyta</taxon>
        <taxon>Spermatophyta</taxon>
        <taxon>Magnoliopsida</taxon>
        <taxon>Liliopsida</taxon>
        <taxon>Araceae</taxon>
        <taxon>Aroideae</taxon>
        <taxon>Colocasieae</taxon>
        <taxon>Colocasia</taxon>
    </lineage>
</organism>
<dbReference type="EMBL" id="NMUH01000749">
    <property type="protein sequence ID" value="MQL84258.1"/>
    <property type="molecule type" value="Genomic_DNA"/>
</dbReference>
<keyword evidence="3" id="KW-1185">Reference proteome</keyword>
<sequence length="292" mass="32633">MRMRTLEEEIPVCIAIPPRDFGAPEKENGKGTSRRGGRRKGVAFCCLKLRRRHRVDIGGRDLPFRCSCKGRDLMLNLSELVPNGTNRGVNDPSRVEYHPTRTRLMDFLTNSNSARNSSSFCKPCSNSARLIILLFELDSLSHSLMTRNRTHTRTNIKPSLKLTFVTKLESQVGTGVRKKAAGSLFVGNPNYQFYVFSDMGLRGFGLWEQTPNWCRGQGWVGWAIGARLGGRRMPPRAPRMASGTVGEGRGGTVSTQRQPRHRRREAGIAGVEKVGRPSRHRRELCSALTEGP</sequence>
<comment type="caution">
    <text evidence="2">The sequence shown here is derived from an EMBL/GenBank/DDBJ whole genome shotgun (WGS) entry which is preliminary data.</text>
</comment>
<evidence type="ECO:0000313" key="3">
    <source>
        <dbReference type="Proteomes" id="UP000652761"/>
    </source>
</evidence>
<proteinExistence type="predicted"/>
<dbReference type="Proteomes" id="UP000652761">
    <property type="component" value="Unassembled WGS sequence"/>
</dbReference>
<gene>
    <name evidence="2" type="ORF">Taro_016755</name>
</gene>
<feature type="region of interest" description="Disordered" evidence="1">
    <location>
        <begin position="231"/>
        <end position="266"/>
    </location>
</feature>
<protein>
    <submittedName>
        <fullName evidence="2">Uncharacterized protein</fullName>
    </submittedName>
</protein>
<reference evidence="2" key="1">
    <citation type="submission" date="2017-07" db="EMBL/GenBank/DDBJ databases">
        <title>Taro Niue Genome Assembly and Annotation.</title>
        <authorList>
            <person name="Atibalentja N."/>
            <person name="Keating K."/>
            <person name="Fields C.J."/>
        </authorList>
    </citation>
    <scope>NUCLEOTIDE SEQUENCE</scope>
    <source>
        <strain evidence="2">Niue_2</strain>
        <tissue evidence="2">Leaf</tissue>
    </source>
</reference>
<dbReference type="AlphaFoldDB" id="A0A843UL86"/>
<evidence type="ECO:0000256" key="1">
    <source>
        <dbReference type="SAM" id="MobiDB-lite"/>
    </source>
</evidence>
<name>A0A843UL86_COLES</name>
<evidence type="ECO:0000313" key="2">
    <source>
        <dbReference type="EMBL" id="MQL84258.1"/>
    </source>
</evidence>